<keyword evidence="1" id="KW-0472">Membrane</keyword>
<evidence type="ECO:0000313" key="2">
    <source>
        <dbReference type="EMBL" id="ALO48779.1"/>
    </source>
</evidence>
<protein>
    <submittedName>
        <fullName evidence="2">Uncharacterized protein</fullName>
    </submittedName>
</protein>
<dbReference type="Proteomes" id="UP000056252">
    <property type="component" value="Chromosome"/>
</dbReference>
<evidence type="ECO:0000313" key="3">
    <source>
        <dbReference type="Proteomes" id="UP000056252"/>
    </source>
</evidence>
<reference evidence="3" key="1">
    <citation type="submission" date="2015-11" db="EMBL/GenBank/DDBJ databases">
        <authorList>
            <person name="Holder M.E."/>
            <person name="Ajami N.J."/>
            <person name="Petrosino J.F."/>
        </authorList>
    </citation>
    <scope>NUCLEOTIDE SEQUENCE [LARGE SCALE GENOMIC DNA]</scope>
    <source>
        <strain evidence="3">F0113</strain>
    </source>
</reference>
<gene>
    <name evidence="2" type="ORF">AS203_06560</name>
</gene>
<proteinExistence type="predicted"/>
<name>A0A0S2KKF4_9BACT</name>
<dbReference type="AlphaFoldDB" id="A0A0S2KKF4"/>
<dbReference type="STRING" id="76123.AS203_06560"/>
<feature type="transmembrane region" description="Helical" evidence="1">
    <location>
        <begin position="122"/>
        <end position="140"/>
    </location>
</feature>
<evidence type="ECO:0000256" key="1">
    <source>
        <dbReference type="SAM" id="Phobius"/>
    </source>
</evidence>
<keyword evidence="1" id="KW-0812">Transmembrane</keyword>
<keyword evidence="3" id="KW-1185">Reference proteome</keyword>
<organism evidence="2 3">
    <name type="scientific">Hoylesella enoeca</name>
    <dbReference type="NCBI Taxonomy" id="76123"/>
    <lineage>
        <taxon>Bacteria</taxon>
        <taxon>Pseudomonadati</taxon>
        <taxon>Bacteroidota</taxon>
        <taxon>Bacteroidia</taxon>
        <taxon>Bacteroidales</taxon>
        <taxon>Prevotellaceae</taxon>
        <taxon>Hoylesella</taxon>
    </lineage>
</organism>
<dbReference type="EMBL" id="CP013195">
    <property type="protein sequence ID" value="ALO48779.1"/>
    <property type="molecule type" value="Genomic_DNA"/>
</dbReference>
<keyword evidence="1" id="KW-1133">Transmembrane helix</keyword>
<accession>A0A0S2KKF4</accession>
<dbReference type="KEGG" id="peo:AS203_06560"/>
<sequence>MIFSVFLYMRFTVRSTAEPMTKFKAFFKEYYAKAYFLALNITPDQNDKITDGMWEHILDMAEGTTLVSEEDLAALVNDASAREALHDIMLCDEAANARMGSVPDIDREWKHFTGRRRIYNKVYVMLAAAAALLAVVFVLWTTSRDQNVIYTTDTQPKSVIITSDQGPDRVLESNRMVCRNTER</sequence>